<protein>
    <submittedName>
        <fullName evidence="2">Uncharacterized protein</fullName>
    </submittedName>
</protein>
<feature type="compositionally biased region" description="Basic residues" evidence="1">
    <location>
        <begin position="1002"/>
        <end position="1028"/>
    </location>
</feature>
<feature type="compositionally biased region" description="Polar residues" evidence="1">
    <location>
        <begin position="667"/>
        <end position="683"/>
    </location>
</feature>
<feature type="compositionally biased region" description="Low complexity" evidence="1">
    <location>
        <begin position="948"/>
        <end position="960"/>
    </location>
</feature>
<feature type="region of interest" description="Disordered" evidence="1">
    <location>
        <begin position="1270"/>
        <end position="1308"/>
    </location>
</feature>
<evidence type="ECO:0000313" key="2">
    <source>
        <dbReference type="EMBL" id="TRM57079.1"/>
    </source>
</evidence>
<evidence type="ECO:0000313" key="3">
    <source>
        <dbReference type="Proteomes" id="UP000320762"/>
    </source>
</evidence>
<feature type="compositionally biased region" description="Polar residues" evidence="1">
    <location>
        <begin position="304"/>
        <end position="333"/>
    </location>
</feature>
<evidence type="ECO:0000256" key="1">
    <source>
        <dbReference type="SAM" id="MobiDB-lite"/>
    </source>
</evidence>
<feature type="region of interest" description="Disordered" evidence="1">
    <location>
        <begin position="1123"/>
        <end position="1237"/>
    </location>
</feature>
<accession>A0A550BWZ6</accession>
<feature type="compositionally biased region" description="Low complexity" evidence="1">
    <location>
        <begin position="150"/>
        <end position="168"/>
    </location>
</feature>
<keyword evidence="3" id="KW-1185">Reference proteome</keyword>
<feature type="compositionally biased region" description="Basic and acidic residues" evidence="1">
    <location>
        <begin position="684"/>
        <end position="698"/>
    </location>
</feature>
<feature type="compositionally biased region" description="Basic residues" evidence="1">
    <location>
        <begin position="1288"/>
        <end position="1308"/>
    </location>
</feature>
<dbReference type="OrthoDB" id="10567671at2759"/>
<dbReference type="Proteomes" id="UP000320762">
    <property type="component" value="Unassembled WGS sequence"/>
</dbReference>
<feature type="compositionally biased region" description="Polar residues" evidence="1">
    <location>
        <begin position="68"/>
        <end position="88"/>
    </location>
</feature>
<feature type="region of interest" description="Disordered" evidence="1">
    <location>
        <begin position="927"/>
        <end position="1082"/>
    </location>
</feature>
<dbReference type="EMBL" id="VDMD01000053">
    <property type="protein sequence ID" value="TRM57079.1"/>
    <property type="molecule type" value="Genomic_DNA"/>
</dbReference>
<sequence length="1319" mass="147513">MQLESERKAQQEAERNAWVETERQMWLKERQQDALLDDQWDRAHEGEHNMRLEVERRRRVHAEENAHVDQQSSRLDQQPSTSTFGTGRSSHVQPQSSQSSLQTSSSGSGSNTPYATPKTSFTNARSSVNSRTPSVNVRSREPPPPPVPLMPAALARRVSTASSDSSASNIFISPEPRGPRPRMSVVSIADTHTTDESALDVGERYISWADKHSGEMPYAHFVGRAPGGGRYAAFGAFAALEADSDDMRIPLHTPESTGLESSVPSQSSSPPSQSSSTATLPSLAKQPAPRSVSSGTSMGSVGSENLTAPPTSQKYPATPSSSNKYPAPSSQPTPAFDVHGRETEVYRAQSAESSFTDRVIPPAVPAKDASVVRVPANGPPFAKGSPVVAWERMKPDGDWESVKPSSDWGSATSSSATSSFIDEAHDAARRQHGAFPGHPEYVAGYPPSFAGHSGAFASQSGYVESSDGWSPEDWARLRDQFPEYVARMQFLQERGYDYVDEDDGPEAPYGYPGMPMPYPPPDDYPYGPPPMEDDRAYFNGWSTGANRTLSAIIEESLEHLPSGLPGHSDIGSINRRSFTDTDEMLRRKATGSTMTLSTSDARTSFAESMPSSMRAIKSIPSRSTIDQTPRTIPSSDSLWSDAQSVARGVPESSSSSDPLPLTPRLTEPSSMPSTSSLATPETTPRTDRSPGPREKHLVRDNSATGSAELGFGHLFVARPQTLLSSQASTRDSGPTEDWRDSRMIDLDRWLPDELGSNAPTRAISPTPVLQKTTPNKAQRPALQTTPAKMQPTASKASSSQSTPTRSAAMREYYRSQYGEELQTLVSSDDESDIVLHPRRPVIPPTSQASSRKPAPSPQKGKQPQITPQSSSSTDTGYRRRPRGRMGIPAVARSPPTLLTGGRHEIAMLRCLERLRRSPSFPTRRALSMAMRRTRTRRSQAQDRALELPTSSRSTPHSRTPSYRHARSLQSRRPRRLSRMLVSDDRRRLLICGQKHPADPGRLHRPRSRRDRKRRSASRSHQRPPRPRVKLSGTRSIIPRRRSLHSARRLPHPSQRSRMAGRKSHGLTSQQRALNHRHCDRGQNVRTRALHGARRRRERRSRVYWTTERRSRLRISGSRRTCSIASCRRRLPRQTSAPPRPCPRNHGQRRQGDRGTRVKCPALRPLHLGGSMHLPRRAAPQHLPRVRRHPPTPGLRRPAPVPALPKRSSRQAPHRERRSLRIRRGPPSLRARRARRSAPYRFLGYHQYQSSLSRRRRRQTRTLLGQAHVWRKCRQTRKRRSSREERTYRGRRRRLDTQRRPRPSRSTRRGHYWNIRSGIW</sequence>
<gene>
    <name evidence="2" type="ORF">BD626DRAFT_225772</name>
</gene>
<feature type="compositionally biased region" description="Low complexity" evidence="1">
    <location>
        <begin position="291"/>
        <end position="303"/>
    </location>
</feature>
<feature type="region of interest" description="Disordered" evidence="1">
    <location>
        <begin position="38"/>
        <end position="183"/>
    </location>
</feature>
<feature type="compositionally biased region" description="Basic residues" evidence="1">
    <location>
        <begin position="961"/>
        <end position="977"/>
    </location>
</feature>
<feature type="compositionally biased region" description="Polar residues" evidence="1">
    <location>
        <begin position="590"/>
        <end position="611"/>
    </location>
</feature>
<feature type="compositionally biased region" description="Basic residues" evidence="1">
    <location>
        <begin position="1037"/>
        <end position="1050"/>
    </location>
</feature>
<feature type="compositionally biased region" description="Polar residues" evidence="1">
    <location>
        <begin position="620"/>
        <end position="643"/>
    </location>
</feature>
<reference evidence="2 3" key="1">
    <citation type="journal article" date="2019" name="New Phytol.">
        <title>Comparative genomics reveals unique wood-decay strategies and fruiting body development in the Schizophyllaceae.</title>
        <authorList>
            <person name="Almasi E."/>
            <person name="Sahu N."/>
            <person name="Krizsan K."/>
            <person name="Balint B."/>
            <person name="Kovacs G.M."/>
            <person name="Kiss B."/>
            <person name="Cseklye J."/>
            <person name="Drula E."/>
            <person name="Henrissat B."/>
            <person name="Nagy I."/>
            <person name="Chovatia M."/>
            <person name="Adam C."/>
            <person name="LaButti K."/>
            <person name="Lipzen A."/>
            <person name="Riley R."/>
            <person name="Grigoriev I.V."/>
            <person name="Nagy L.G."/>
        </authorList>
    </citation>
    <scope>NUCLEOTIDE SEQUENCE [LARGE SCALE GENOMIC DNA]</scope>
    <source>
        <strain evidence="2 3">NL-1724</strain>
    </source>
</reference>
<feature type="region of interest" description="Disordered" evidence="1">
    <location>
        <begin position="751"/>
        <end position="807"/>
    </location>
</feature>
<proteinExistence type="predicted"/>
<organism evidence="2 3">
    <name type="scientific">Schizophyllum amplum</name>
    <dbReference type="NCBI Taxonomy" id="97359"/>
    <lineage>
        <taxon>Eukaryota</taxon>
        <taxon>Fungi</taxon>
        <taxon>Dikarya</taxon>
        <taxon>Basidiomycota</taxon>
        <taxon>Agaricomycotina</taxon>
        <taxon>Agaricomycetes</taxon>
        <taxon>Agaricomycetidae</taxon>
        <taxon>Agaricales</taxon>
        <taxon>Schizophyllaceae</taxon>
        <taxon>Schizophyllum</taxon>
    </lineage>
</organism>
<feature type="compositionally biased region" description="Polar residues" evidence="1">
    <location>
        <begin position="767"/>
        <end position="805"/>
    </location>
</feature>
<name>A0A550BWZ6_9AGAR</name>
<comment type="caution">
    <text evidence="2">The sequence shown here is derived from an EMBL/GenBank/DDBJ whole genome shotgun (WGS) entry which is preliminary data.</text>
</comment>
<feature type="compositionally biased region" description="Polar residues" evidence="1">
    <location>
        <begin position="111"/>
        <end position="137"/>
    </location>
</feature>
<feature type="region of interest" description="Disordered" evidence="1">
    <location>
        <begin position="248"/>
        <end position="354"/>
    </location>
</feature>
<feature type="compositionally biased region" description="Basic residues" evidence="1">
    <location>
        <begin position="1214"/>
        <end position="1237"/>
    </location>
</feature>
<feature type="region of interest" description="Disordered" evidence="1">
    <location>
        <begin position="826"/>
        <end position="896"/>
    </location>
</feature>
<feature type="compositionally biased region" description="Polar residues" evidence="1">
    <location>
        <begin position="859"/>
        <end position="868"/>
    </location>
</feature>
<feature type="compositionally biased region" description="Low complexity" evidence="1">
    <location>
        <begin position="261"/>
        <end position="284"/>
    </location>
</feature>
<feature type="compositionally biased region" description="Basic and acidic residues" evidence="1">
    <location>
        <begin position="39"/>
        <end position="67"/>
    </location>
</feature>
<feature type="compositionally biased region" description="Low complexity" evidence="1">
    <location>
        <begin position="89"/>
        <end position="110"/>
    </location>
</feature>
<feature type="region of interest" description="Disordered" evidence="1">
    <location>
        <begin position="589"/>
        <end position="698"/>
    </location>
</feature>
<feature type="compositionally biased region" description="Basic residues" evidence="1">
    <location>
        <begin position="1270"/>
        <end position="1280"/>
    </location>
</feature>